<sequence length="470" mass="50809">MRQRMMKAGVLLLGLMILFTIISRTAYNMSTALVSTKKPEPQTFTPDVSARGTVTGREEIAVSAEESLRVKTVHVTEGQAVEAGQLLFEVDLQDLMEKMKEKQQELYSLDLQIQGAAESAAFSEKSRQLMLSQAQEDYNRTAARENAAVDGAQAELRQAQEVYQNFIADAVQPDSNQPDSGQTAEELLAAVQERQAAYDQAVQARDESLYQAQKALDSANLGEAKDYSVEQSRITRGQKEEEIARLQALMDVQGRVTAPSKGMVTEVGVKAGSTMSGGGDILLSDLSGGASLTVTFSEDMRKYIREGTQAVVTAENALPGQQAAAERVTIQTIADSNMSGSAAGGMEAGDAATRQPGGDFRVTVHLSSELFSAGEPAVLKVEAQVSDYDSCVLAEALHLMSGDQYYVNVAEKRSTILGEEWVVRQVSVKLLEKNEKYAAVEGISSGQEVITESSRTLEEGSRVKVDHETD</sequence>
<evidence type="ECO:0000313" key="6">
    <source>
        <dbReference type="EMBL" id="NDO69160.1"/>
    </source>
</evidence>
<dbReference type="EMBL" id="VIRB01000063">
    <property type="protein sequence ID" value="NDO69160.1"/>
    <property type="molecule type" value="Genomic_DNA"/>
</dbReference>
<evidence type="ECO:0000256" key="4">
    <source>
        <dbReference type="SAM" id="MobiDB-lite"/>
    </source>
</evidence>
<feature type="domain" description="Multidrug resistance protein MdtA-like barrel-sandwich hybrid" evidence="5">
    <location>
        <begin position="69"/>
        <end position="278"/>
    </location>
</feature>
<dbReference type="OrthoDB" id="2065500at2"/>
<comment type="subcellular location">
    <subcellularLocation>
        <location evidence="1">Cell envelope</location>
    </subcellularLocation>
</comment>
<evidence type="ECO:0000256" key="2">
    <source>
        <dbReference type="ARBA" id="ARBA00023054"/>
    </source>
</evidence>
<proteinExistence type="predicted"/>
<name>A0A9X5H6L1_9FIRM</name>
<evidence type="ECO:0000259" key="5">
    <source>
        <dbReference type="Pfam" id="PF25917"/>
    </source>
</evidence>
<dbReference type="PANTHER" id="PTHR32347:SF23">
    <property type="entry name" value="BLL5650 PROTEIN"/>
    <property type="match status" value="1"/>
</dbReference>
<gene>
    <name evidence="6" type="ORF">FMM80_10885</name>
</gene>
<dbReference type="Pfam" id="PF25917">
    <property type="entry name" value="BSH_RND"/>
    <property type="match status" value="1"/>
</dbReference>
<dbReference type="Gene3D" id="2.40.50.100">
    <property type="match status" value="1"/>
</dbReference>
<feature type="compositionally biased region" description="Basic and acidic residues" evidence="4">
    <location>
        <begin position="455"/>
        <end position="470"/>
    </location>
</feature>
<evidence type="ECO:0000256" key="1">
    <source>
        <dbReference type="ARBA" id="ARBA00004196"/>
    </source>
</evidence>
<dbReference type="Proteomes" id="UP000474104">
    <property type="component" value="Unassembled WGS sequence"/>
</dbReference>
<dbReference type="Gene3D" id="1.10.287.470">
    <property type="entry name" value="Helix hairpin bin"/>
    <property type="match status" value="1"/>
</dbReference>
<reference evidence="6 7" key="1">
    <citation type="submission" date="2019-07" db="EMBL/GenBank/DDBJ databases">
        <title>Draft genome sequences of 15 bacterial species constituting the stable defined intestinal microbiota of the GM15 gnotobiotic mouse model.</title>
        <authorList>
            <person name="Elie C."/>
            <person name="Mathieu A."/>
            <person name="Saliou A."/>
            <person name="Darnaud M."/>
            <person name="Leulier F."/>
            <person name="Tamellini A."/>
        </authorList>
    </citation>
    <scope>NUCLEOTIDE SEQUENCE [LARGE SCALE GENOMIC DNA]</scope>
    <source>
        <strain evidence="7">ASF 502</strain>
    </source>
</reference>
<comment type="caution">
    <text evidence="6">The sequence shown here is derived from an EMBL/GenBank/DDBJ whole genome shotgun (WGS) entry which is preliminary data.</text>
</comment>
<protein>
    <submittedName>
        <fullName evidence="6">Biotin/lipoyl-binding protein</fullName>
    </submittedName>
</protein>
<dbReference type="GO" id="GO:0030313">
    <property type="term" value="C:cell envelope"/>
    <property type="evidence" value="ECO:0007669"/>
    <property type="project" value="UniProtKB-SubCell"/>
</dbReference>
<keyword evidence="2 3" id="KW-0175">Coiled coil</keyword>
<evidence type="ECO:0000313" key="7">
    <source>
        <dbReference type="Proteomes" id="UP000474104"/>
    </source>
</evidence>
<organism evidence="6 7">
    <name type="scientific">Schaedlerella arabinosiphila</name>
    <dbReference type="NCBI Taxonomy" id="2044587"/>
    <lineage>
        <taxon>Bacteria</taxon>
        <taxon>Bacillati</taxon>
        <taxon>Bacillota</taxon>
        <taxon>Clostridia</taxon>
        <taxon>Lachnospirales</taxon>
        <taxon>Lachnospiraceae</taxon>
        <taxon>Schaedlerella</taxon>
    </lineage>
</organism>
<dbReference type="RefSeq" id="WP_004073509.1">
    <property type="nucleotide sequence ID" value="NZ_VIRB01000063.1"/>
</dbReference>
<dbReference type="AlphaFoldDB" id="A0A9X5H6L1"/>
<evidence type="ECO:0000256" key="3">
    <source>
        <dbReference type="SAM" id="Coils"/>
    </source>
</evidence>
<dbReference type="InterPro" id="IPR058625">
    <property type="entry name" value="MdtA-like_BSH"/>
</dbReference>
<dbReference type="Gene3D" id="2.40.420.20">
    <property type="match status" value="1"/>
</dbReference>
<dbReference type="InterPro" id="IPR050465">
    <property type="entry name" value="UPF0194_transport"/>
</dbReference>
<feature type="region of interest" description="Disordered" evidence="4">
    <location>
        <begin position="450"/>
        <end position="470"/>
    </location>
</feature>
<accession>A0A9X5H6L1</accession>
<dbReference type="PANTHER" id="PTHR32347">
    <property type="entry name" value="EFFLUX SYSTEM COMPONENT YKNX-RELATED"/>
    <property type="match status" value="1"/>
</dbReference>
<feature type="coiled-coil region" evidence="3">
    <location>
        <begin position="142"/>
        <end position="169"/>
    </location>
</feature>